<accession>A0A3L9E2J6</accession>
<proteinExistence type="predicted"/>
<keyword evidence="1" id="KW-1133">Transmembrane helix</keyword>
<dbReference type="OrthoDB" id="47603at2"/>
<name>A0A3L9E2J6_9STRE</name>
<dbReference type="EMBL" id="RCVM01000001">
    <property type="protein sequence ID" value="RLY05370.1"/>
    <property type="molecule type" value="Genomic_DNA"/>
</dbReference>
<dbReference type="AlphaFoldDB" id="A0A3L9E2J6"/>
<dbReference type="Proteomes" id="UP000279194">
    <property type="component" value="Unassembled WGS sequence"/>
</dbReference>
<evidence type="ECO:0000313" key="2">
    <source>
        <dbReference type="EMBL" id="RLY05370.1"/>
    </source>
</evidence>
<dbReference type="Pfam" id="PF07009">
    <property type="entry name" value="NusG_II"/>
    <property type="match status" value="1"/>
</dbReference>
<keyword evidence="1" id="KW-0812">Transmembrane</keyword>
<comment type="caution">
    <text evidence="2">The sequence shown here is derived from an EMBL/GenBank/DDBJ whole genome shotgun (WGS) entry which is preliminary data.</text>
</comment>
<dbReference type="CDD" id="cd09911">
    <property type="entry name" value="Lin0431_like"/>
    <property type="match status" value="1"/>
</dbReference>
<sequence length="144" mass="16505">MKKSRITLLEYFKPFDYLFISLAIILSFLPLGVTWYRTAHQESQPHLIAIVKIQGEIVDEFPLSEGGEHFEKTYYPAEGQYNIVEVDGSRIRVREDNSPDQIAVNTGWIQRAGQFSICLPHQLIIEIVAPEDSESDEEELILPL</sequence>
<evidence type="ECO:0000256" key="1">
    <source>
        <dbReference type="SAM" id="Phobius"/>
    </source>
</evidence>
<evidence type="ECO:0000313" key="3">
    <source>
        <dbReference type="Proteomes" id="UP000279194"/>
    </source>
</evidence>
<organism evidence="2 3">
    <name type="scientific">Streptococcus hillyeri</name>
    <dbReference type="NCBI Taxonomy" id="2282420"/>
    <lineage>
        <taxon>Bacteria</taxon>
        <taxon>Bacillati</taxon>
        <taxon>Bacillota</taxon>
        <taxon>Bacilli</taxon>
        <taxon>Lactobacillales</taxon>
        <taxon>Streptococcaceae</taxon>
        <taxon>Streptococcus</taxon>
    </lineage>
</organism>
<protein>
    <submittedName>
        <fullName evidence="2">NusG domain II-containing protein</fullName>
    </submittedName>
</protein>
<feature type="transmembrane region" description="Helical" evidence="1">
    <location>
        <begin position="17"/>
        <end position="36"/>
    </location>
</feature>
<reference evidence="2 3" key="1">
    <citation type="submission" date="2018-10" db="EMBL/GenBank/DDBJ databases">
        <title>Streptococcus hillyeri sp. nov., isolated from equine tracheal sample.</title>
        <authorList>
            <person name="Macfadyen A.C."/>
            <person name="Waller A."/>
            <person name="Paterson G.K."/>
        </authorList>
    </citation>
    <scope>NUCLEOTIDE SEQUENCE [LARGE SCALE GENOMIC DNA]</scope>
    <source>
        <strain evidence="2 3">28462</strain>
    </source>
</reference>
<dbReference type="Gene3D" id="2.60.320.10">
    <property type="entry name" value="N-utilization substance G protein NusG, insert domain"/>
    <property type="match status" value="1"/>
</dbReference>
<dbReference type="RefSeq" id="WP_121834494.1">
    <property type="nucleotide sequence ID" value="NZ_CP163513.1"/>
</dbReference>
<dbReference type="InterPro" id="IPR038690">
    <property type="entry name" value="NusG_2_sf"/>
</dbReference>
<keyword evidence="1" id="KW-0472">Membrane</keyword>
<keyword evidence="3" id="KW-1185">Reference proteome</keyword>
<gene>
    <name evidence="2" type="ORF">EAF07_01340</name>
</gene>